<evidence type="ECO:0000256" key="2">
    <source>
        <dbReference type="ARBA" id="ARBA00022729"/>
    </source>
</evidence>
<comment type="similarity">
    <text evidence="1">Belongs to the leucine-binding protein family.</text>
</comment>
<dbReference type="CDD" id="cd06347">
    <property type="entry name" value="PBP1_ABC_LivK_ligand_binding-like"/>
    <property type="match status" value="1"/>
</dbReference>
<organism evidence="5 6">
    <name type="scientific">Pseudolactococcus piscium MKFS47</name>
    <dbReference type="NCBI Taxonomy" id="297352"/>
    <lineage>
        <taxon>Bacteria</taxon>
        <taxon>Bacillati</taxon>
        <taxon>Bacillota</taxon>
        <taxon>Bacilli</taxon>
        <taxon>Lactobacillales</taxon>
        <taxon>Streptococcaceae</taxon>
        <taxon>Pseudolactococcus</taxon>
    </lineage>
</organism>
<dbReference type="RefSeq" id="WP_047914598.1">
    <property type="nucleotide sequence ID" value="NZ_LN774769.1"/>
</dbReference>
<dbReference type="InterPro" id="IPR028081">
    <property type="entry name" value="Leu-bd"/>
</dbReference>
<name>A0A0D6DUX6_9LACT</name>
<evidence type="ECO:0000256" key="1">
    <source>
        <dbReference type="ARBA" id="ARBA00010062"/>
    </source>
</evidence>
<feature type="domain" description="Leucine-binding protein" evidence="4">
    <location>
        <begin position="40"/>
        <end position="381"/>
    </location>
</feature>
<dbReference type="InterPro" id="IPR051010">
    <property type="entry name" value="BCAA_transport"/>
</dbReference>
<dbReference type="HOGENOM" id="CLU_027128_6_1_9"/>
<evidence type="ECO:0000259" key="4">
    <source>
        <dbReference type="Pfam" id="PF13458"/>
    </source>
</evidence>
<dbReference type="AlphaFoldDB" id="A0A0D6DUX6"/>
<feature type="signal peptide" evidence="3">
    <location>
        <begin position="1"/>
        <end position="25"/>
    </location>
</feature>
<dbReference type="EMBL" id="LN774769">
    <property type="protein sequence ID" value="CEN27300.1"/>
    <property type="molecule type" value="Genomic_DNA"/>
</dbReference>
<protein>
    <submittedName>
        <fullName evidence="5">Branched-chain amino acid ABC-type amino acid-binding protein</fullName>
    </submittedName>
</protein>
<gene>
    <name evidence="5" type="ORF">LACPI_0100</name>
</gene>
<dbReference type="Pfam" id="PF13458">
    <property type="entry name" value="Peripla_BP_6"/>
    <property type="match status" value="1"/>
</dbReference>
<proteinExistence type="inferred from homology"/>
<dbReference type="InterPro" id="IPR028082">
    <property type="entry name" value="Peripla_BP_I"/>
</dbReference>
<dbReference type="Proteomes" id="UP000033166">
    <property type="component" value="Chromosome I"/>
</dbReference>
<dbReference type="SUPFAM" id="SSF53822">
    <property type="entry name" value="Periplasmic binding protein-like I"/>
    <property type="match status" value="1"/>
</dbReference>
<evidence type="ECO:0000313" key="5">
    <source>
        <dbReference type="EMBL" id="CEN27300.1"/>
    </source>
</evidence>
<dbReference type="KEGG" id="lpk:LACPI_0100"/>
<dbReference type="STRING" id="1364.LP2241_10092"/>
<feature type="chain" id="PRO_5039014240" evidence="3">
    <location>
        <begin position="26"/>
        <end position="390"/>
    </location>
</feature>
<dbReference type="PANTHER" id="PTHR30483:SF6">
    <property type="entry name" value="PERIPLASMIC BINDING PROTEIN OF ABC TRANSPORTER FOR NATURAL AMINO ACIDS"/>
    <property type="match status" value="1"/>
</dbReference>
<reference evidence="6" key="1">
    <citation type="submission" date="2015-01" db="EMBL/GenBank/DDBJ databases">
        <authorList>
            <person name="Andreevskaya M."/>
        </authorList>
    </citation>
    <scope>NUCLEOTIDE SEQUENCE [LARGE SCALE GENOMIC DNA]</scope>
    <source>
        <strain evidence="6">MKFS47</strain>
    </source>
</reference>
<sequence length="390" mass="40894">MKKIAILGLSVLGLVLLVACGSAPGASQSGSDKGNTIGKTVKIGVNMELSGAYAAPGNAEKNAIQLATDEINAKGGIGGKQIELVVKDNKTDNGEVATVVSNLTNNDKVAAIIGPMSSGGTLAATPNVTKAQVPLITPTGTNDSLTYKNDKVQPYIFRTIFPDAFQGKVIANYIEKSLNAKKVLVYYDNSSDYARGILKTFKANYKGTIVDTLSYQAGDKDFQAALTKVKNKSFDAIAVIGYYAEGGLITKQAREMGITQPIVGGDGISDPTYTALAGNAATNVHYVAGFSTKAPFNETTKKFIDAYQKAYNEEPSAFAACAYDAVYMIKQAAESGKVENSVALAKALGNVKGLVGATGTIDIDKHHNPVKSAVMVKLEEGKEVAAEIVK</sequence>
<evidence type="ECO:0000313" key="6">
    <source>
        <dbReference type="Proteomes" id="UP000033166"/>
    </source>
</evidence>
<dbReference type="Gene3D" id="3.40.50.2300">
    <property type="match status" value="2"/>
</dbReference>
<keyword evidence="2 3" id="KW-0732">Signal</keyword>
<dbReference type="PANTHER" id="PTHR30483">
    <property type="entry name" value="LEUCINE-SPECIFIC-BINDING PROTEIN"/>
    <property type="match status" value="1"/>
</dbReference>
<evidence type="ECO:0000256" key="3">
    <source>
        <dbReference type="SAM" id="SignalP"/>
    </source>
</evidence>
<accession>A0A0D6DUX6</accession>
<dbReference type="PROSITE" id="PS51257">
    <property type="entry name" value="PROKAR_LIPOPROTEIN"/>
    <property type="match status" value="1"/>
</dbReference>